<name>A0A4Z2J1Y8_9TELE</name>
<sequence>MSDEGAVTCIRCRSNHDLPGGNAACFSCRESSFGRINRERKADRLLKSMPSIAPSMPPLITASVASVAGRDSLNNLGRSTLSQHPLGPRRKDGGKSLRLRKDKPSVLPKGPDQSQGGQTGVGVLHLLHGSDEAVNVAQLMYEM</sequence>
<feature type="compositionally biased region" description="Polar residues" evidence="1">
    <location>
        <begin position="73"/>
        <end position="83"/>
    </location>
</feature>
<evidence type="ECO:0000313" key="3">
    <source>
        <dbReference type="Proteomes" id="UP000314294"/>
    </source>
</evidence>
<proteinExistence type="predicted"/>
<evidence type="ECO:0000313" key="2">
    <source>
        <dbReference type="EMBL" id="TNN83718.1"/>
    </source>
</evidence>
<comment type="caution">
    <text evidence="2">The sequence shown here is derived from an EMBL/GenBank/DDBJ whole genome shotgun (WGS) entry which is preliminary data.</text>
</comment>
<dbReference type="AlphaFoldDB" id="A0A4Z2J1Y8"/>
<protein>
    <submittedName>
        <fullName evidence="2">Uncharacterized protein</fullName>
    </submittedName>
</protein>
<reference evidence="2 3" key="1">
    <citation type="submission" date="2019-03" db="EMBL/GenBank/DDBJ databases">
        <title>First draft genome of Liparis tanakae, snailfish: a comprehensive survey of snailfish specific genes.</title>
        <authorList>
            <person name="Kim W."/>
            <person name="Song I."/>
            <person name="Jeong J.-H."/>
            <person name="Kim D."/>
            <person name="Kim S."/>
            <person name="Ryu S."/>
            <person name="Song J.Y."/>
            <person name="Lee S.K."/>
        </authorList>
    </citation>
    <scope>NUCLEOTIDE SEQUENCE [LARGE SCALE GENOMIC DNA]</scope>
    <source>
        <tissue evidence="2">Muscle</tissue>
    </source>
</reference>
<keyword evidence="3" id="KW-1185">Reference proteome</keyword>
<accession>A0A4Z2J1Y8</accession>
<dbReference type="Proteomes" id="UP000314294">
    <property type="component" value="Unassembled WGS sequence"/>
</dbReference>
<feature type="region of interest" description="Disordered" evidence="1">
    <location>
        <begin position="73"/>
        <end position="120"/>
    </location>
</feature>
<gene>
    <name evidence="2" type="ORF">EYF80_006236</name>
</gene>
<organism evidence="2 3">
    <name type="scientific">Liparis tanakae</name>
    <name type="common">Tanaka's snailfish</name>
    <dbReference type="NCBI Taxonomy" id="230148"/>
    <lineage>
        <taxon>Eukaryota</taxon>
        <taxon>Metazoa</taxon>
        <taxon>Chordata</taxon>
        <taxon>Craniata</taxon>
        <taxon>Vertebrata</taxon>
        <taxon>Euteleostomi</taxon>
        <taxon>Actinopterygii</taxon>
        <taxon>Neopterygii</taxon>
        <taxon>Teleostei</taxon>
        <taxon>Neoteleostei</taxon>
        <taxon>Acanthomorphata</taxon>
        <taxon>Eupercaria</taxon>
        <taxon>Perciformes</taxon>
        <taxon>Cottioidei</taxon>
        <taxon>Cottales</taxon>
        <taxon>Liparidae</taxon>
        <taxon>Liparis</taxon>
    </lineage>
</organism>
<dbReference type="EMBL" id="SRLO01000032">
    <property type="protein sequence ID" value="TNN83718.1"/>
    <property type="molecule type" value="Genomic_DNA"/>
</dbReference>
<evidence type="ECO:0000256" key="1">
    <source>
        <dbReference type="SAM" id="MobiDB-lite"/>
    </source>
</evidence>